<dbReference type="NCBIfam" id="TIGR00420">
    <property type="entry name" value="trmU"/>
    <property type="match status" value="1"/>
</dbReference>
<keyword evidence="2 11" id="KW-0820">tRNA-binding</keyword>
<dbReference type="FunFam" id="2.30.30.280:FF:000001">
    <property type="entry name" value="tRNA-specific 2-thiouridylase MnmA"/>
    <property type="match status" value="1"/>
</dbReference>
<dbReference type="InterPro" id="IPR004506">
    <property type="entry name" value="MnmA-like"/>
</dbReference>
<dbReference type="AlphaFoldDB" id="A0A1F4S490"/>
<feature type="active site" description="Cysteine persulfide intermediate" evidence="11">
    <location>
        <position position="210"/>
    </location>
</feature>
<keyword evidence="7 11" id="KW-0694">RNA-binding</keyword>
<dbReference type="EC" id="2.8.1.13" evidence="11"/>
<evidence type="ECO:0000256" key="4">
    <source>
        <dbReference type="ARBA" id="ARBA00022694"/>
    </source>
</evidence>
<feature type="binding site" evidence="11">
    <location>
        <begin position="14"/>
        <end position="21"/>
    </location>
    <ligand>
        <name>ATP</name>
        <dbReference type="ChEBI" id="CHEBI:30616"/>
    </ligand>
</feature>
<feature type="binding site" evidence="11">
    <location>
        <position position="129"/>
    </location>
    <ligand>
        <name>ATP</name>
        <dbReference type="ChEBI" id="CHEBI:30616"/>
    </ligand>
</feature>
<dbReference type="PANTHER" id="PTHR11933:SF5">
    <property type="entry name" value="MITOCHONDRIAL TRNA-SPECIFIC 2-THIOURIDYLASE 1"/>
    <property type="match status" value="1"/>
</dbReference>
<comment type="function">
    <text evidence="10 11">Catalyzes the 2-thiolation of uridine at the wobble position (U34) of tRNA, leading to the formation of s(2)U34.</text>
</comment>
<feature type="region of interest" description="Interaction with tRNA" evidence="11">
    <location>
        <begin position="315"/>
        <end position="316"/>
    </location>
</feature>
<dbReference type="InterPro" id="IPR023382">
    <property type="entry name" value="MnmA-like_central_sf"/>
</dbReference>
<evidence type="ECO:0000256" key="2">
    <source>
        <dbReference type="ARBA" id="ARBA00022555"/>
    </source>
</evidence>
<gene>
    <name evidence="11" type="primary">mnmA</name>
    <name evidence="14" type="ORF">A2290_03125</name>
</gene>
<feature type="domain" description="tRNA-specific 2-thiouridylase MnmA-like C-terminal" evidence="12">
    <location>
        <begin position="289"/>
        <end position="364"/>
    </location>
</feature>
<evidence type="ECO:0000256" key="9">
    <source>
        <dbReference type="ARBA" id="ARBA00051542"/>
    </source>
</evidence>
<dbReference type="InterPro" id="IPR014729">
    <property type="entry name" value="Rossmann-like_a/b/a_fold"/>
</dbReference>
<dbReference type="InterPro" id="IPR046884">
    <property type="entry name" value="MnmA-like_central"/>
</dbReference>
<evidence type="ECO:0000256" key="8">
    <source>
        <dbReference type="ARBA" id="ARBA00023157"/>
    </source>
</evidence>
<dbReference type="FunFam" id="3.40.50.620:FF:000115">
    <property type="entry name" value="tRNA-specific 2-thiouridylase MnmA"/>
    <property type="match status" value="1"/>
</dbReference>
<evidence type="ECO:0000256" key="10">
    <source>
        <dbReference type="ARBA" id="ARBA00056575"/>
    </source>
</evidence>
<organism evidence="14 15">
    <name type="scientific">candidate division WOR-1 bacterium RIFOXYB2_FULL_36_35</name>
    <dbReference type="NCBI Taxonomy" id="1802578"/>
    <lineage>
        <taxon>Bacteria</taxon>
        <taxon>Bacillati</taxon>
        <taxon>Saganbacteria</taxon>
    </lineage>
</organism>
<dbReference type="GO" id="GO:0002143">
    <property type="term" value="P:tRNA wobble position uridine thiolation"/>
    <property type="evidence" value="ECO:0007669"/>
    <property type="project" value="TreeGrafter"/>
</dbReference>
<feature type="domain" description="tRNA-specific 2-thiouridylase MnmA-like central" evidence="13">
    <location>
        <begin position="219"/>
        <end position="282"/>
    </location>
</feature>
<keyword evidence="3 11" id="KW-0808">Transferase</keyword>
<evidence type="ECO:0000256" key="5">
    <source>
        <dbReference type="ARBA" id="ARBA00022741"/>
    </source>
</evidence>
<dbReference type="FunFam" id="2.40.30.10:FF:000023">
    <property type="entry name" value="tRNA-specific 2-thiouridylase MnmA"/>
    <property type="match status" value="1"/>
</dbReference>
<keyword evidence="1 11" id="KW-0963">Cytoplasm</keyword>
<evidence type="ECO:0000256" key="7">
    <source>
        <dbReference type="ARBA" id="ARBA00022884"/>
    </source>
</evidence>
<reference evidence="14 15" key="1">
    <citation type="journal article" date="2016" name="Nat. Commun.">
        <title>Thousands of microbial genomes shed light on interconnected biogeochemical processes in an aquifer system.</title>
        <authorList>
            <person name="Anantharaman K."/>
            <person name="Brown C.T."/>
            <person name="Hug L.A."/>
            <person name="Sharon I."/>
            <person name="Castelle C.J."/>
            <person name="Probst A.J."/>
            <person name="Thomas B.C."/>
            <person name="Singh A."/>
            <person name="Wilkins M.J."/>
            <person name="Karaoz U."/>
            <person name="Brodie E.L."/>
            <person name="Williams K.H."/>
            <person name="Hubbard S.S."/>
            <person name="Banfield J.F."/>
        </authorList>
    </citation>
    <scope>NUCLEOTIDE SEQUENCE [LARGE SCALE GENOMIC DNA]</scope>
</reference>
<name>A0A1F4S490_UNCSA</name>
<dbReference type="PANTHER" id="PTHR11933">
    <property type="entry name" value="TRNA 5-METHYLAMINOMETHYL-2-THIOURIDYLATE -METHYLTRANSFERASE"/>
    <property type="match status" value="1"/>
</dbReference>
<dbReference type="GO" id="GO:0005524">
    <property type="term" value="F:ATP binding"/>
    <property type="evidence" value="ECO:0007669"/>
    <property type="project" value="UniProtKB-KW"/>
</dbReference>
<dbReference type="EMBL" id="MEUA01000023">
    <property type="protein sequence ID" value="OGC15248.1"/>
    <property type="molecule type" value="Genomic_DNA"/>
</dbReference>
<feature type="site" description="Interaction with tRNA" evidence="11">
    <location>
        <position position="348"/>
    </location>
</feature>
<evidence type="ECO:0000259" key="12">
    <source>
        <dbReference type="Pfam" id="PF20258"/>
    </source>
</evidence>
<dbReference type="CDD" id="cd01998">
    <property type="entry name" value="MnmA_TRMU-like"/>
    <property type="match status" value="1"/>
</dbReference>
<evidence type="ECO:0000313" key="15">
    <source>
        <dbReference type="Proteomes" id="UP000177905"/>
    </source>
</evidence>
<evidence type="ECO:0000256" key="1">
    <source>
        <dbReference type="ARBA" id="ARBA00022490"/>
    </source>
</evidence>
<accession>A0A1F4S490</accession>
<comment type="caution">
    <text evidence="11">Lacks conserved residue(s) required for the propagation of feature annotation.</text>
</comment>
<dbReference type="Pfam" id="PF03054">
    <property type="entry name" value="tRNA_Me_trans"/>
    <property type="match status" value="1"/>
</dbReference>
<dbReference type="HAMAP" id="MF_00144">
    <property type="entry name" value="tRNA_thiouridyl_MnmA"/>
    <property type="match status" value="1"/>
</dbReference>
<evidence type="ECO:0000256" key="3">
    <source>
        <dbReference type="ARBA" id="ARBA00022679"/>
    </source>
</evidence>
<protein>
    <recommendedName>
        <fullName evidence="11">tRNA-specific 2-thiouridylase MnmA</fullName>
        <ecNumber evidence="11">2.8.1.13</ecNumber>
    </recommendedName>
</protein>
<dbReference type="GO" id="GO:0103016">
    <property type="term" value="F:tRNA-uridine 2-sulfurtransferase activity"/>
    <property type="evidence" value="ECO:0007669"/>
    <property type="project" value="UniProtKB-EC"/>
</dbReference>
<proteinExistence type="inferred from homology"/>
<sequence length="370" mass="41802">MNLPANPNQKVIIAMSGGVDSSVAAALLKEQGYNVIGITMQIWEPKKEFGGCCALSAIEDAKKVALKLGIPHYVLNFRKEFEEKVIKYFIEEYKNGRTPNPCVKCNELIKFDLLARKARELGAFYVATGHYVRIGFKGSRDQGIKKNIEYKLLKGIDEAKDQSYVLYMMNQETLKHSLFPLGELTKKEVRKTAKEFGLPVHDKEESQEICFVENDNYGSFLRERIPEYCKPGNLLDTNGNIIGKHNGIIFYTIGQRKGIGAHKKRKYVVEIYSKENTVVIGDNEDLLKKELRTDNLTFVSGEFQKNRIEICAKIRYNSPEVKATLILIDKKEGKVVFKEPQRAVTPGQSVVFYDGDEVLGGGIITNSEKT</sequence>
<dbReference type="GO" id="GO:0000049">
    <property type="term" value="F:tRNA binding"/>
    <property type="evidence" value="ECO:0007669"/>
    <property type="project" value="UniProtKB-KW"/>
</dbReference>
<keyword evidence="5 11" id="KW-0547">Nucleotide-binding</keyword>
<dbReference type="Proteomes" id="UP000177905">
    <property type="component" value="Unassembled WGS sequence"/>
</dbReference>
<dbReference type="Pfam" id="PF20259">
    <property type="entry name" value="tRNA_Me_trans_M"/>
    <property type="match status" value="1"/>
</dbReference>
<keyword evidence="8" id="KW-1015">Disulfide bond</keyword>
<evidence type="ECO:0000256" key="11">
    <source>
        <dbReference type="HAMAP-Rule" id="MF_00144"/>
    </source>
</evidence>
<keyword evidence="4 11" id="KW-0819">tRNA processing</keyword>
<dbReference type="GO" id="GO:0005737">
    <property type="term" value="C:cytoplasm"/>
    <property type="evidence" value="ECO:0007669"/>
    <property type="project" value="UniProtKB-SubCell"/>
</dbReference>
<dbReference type="Gene3D" id="3.40.50.620">
    <property type="entry name" value="HUPs"/>
    <property type="match status" value="1"/>
</dbReference>
<keyword evidence="6 11" id="KW-0067">ATP-binding</keyword>
<feature type="active site" description="Nucleophile" evidence="11">
    <location>
        <position position="105"/>
    </location>
</feature>
<dbReference type="NCBIfam" id="NF001138">
    <property type="entry name" value="PRK00143.1"/>
    <property type="match status" value="1"/>
</dbReference>
<dbReference type="Gene3D" id="2.40.30.10">
    <property type="entry name" value="Translation factors"/>
    <property type="match status" value="1"/>
</dbReference>
<evidence type="ECO:0000313" key="14">
    <source>
        <dbReference type="EMBL" id="OGC15248.1"/>
    </source>
</evidence>
<comment type="similarity">
    <text evidence="11">Belongs to the MnmA/TRMU family.</text>
</comment>
<evidence type="ECO:0000256" key="6">
    <source>
        <dbReference type="ARBA" id="ARBA00022840"/>
    </source>
</evidence>
<dbReference type="SUPFAM" id="SSF52402">
    <property type="entry name" value="Adenine nucleotide alpha hydrolases-like"/>
    <property type="match status" value="1"/>
</dbReference>
<comment type="subcellular location">
    <subcellularLocation>
        <location evidence="11">Cytoplasm</location>
    </subcellularLocation>
</comment>
<dbReference type="Pfam" id="PF20258">
    <property type="entry name" value="tRNA_Me_trans_C"/>
    <property type="match status" value="1"/>
</dbReference>
<dbReference type="Gene3D" id="2.30.30.280">
    <property type="entry name" value="Adenine nucleotide alpha hydrolases-like domains"/>
    <property type="match status" value="1"/>
</dbReference>
<feature type="binding site" evidence="11">
    <location>
        <position position="40"/>
    </location>
    <ligand>
        <name>ATP</name>
        <dbReference type="ChEBI" id="CHEBI:30616"/>
    </ligand>
</feature>
<comment type="catalytic activity">
    <reaction evidence="9 11">
        <text>S-sulfanyl-L-cysteinyl-[protein] + uridine(34) in tRNA + AH2 + ATP = 2-thiouridine(34) in tRNA + L-cysteinyl-[protein] + A + AMP + diphosphate + H(+)</text>
        <dbReference type="Rhea" id="RHEA:47032"/>
        <dbReference type="Rhea" id="RHEA-COMP:10131"/>
        <dbReference type="Rhea" id="RHEA-COMP:11726"/>
        <dbReference type="Rhea" id="RHEA-COMP:11727"/>
        <dbReference type="Rhea" id="RHEA-COMP:11728"/>
        <dbReference type="ChEBI" id="CHEBI:13193"/>
        <dbReference type="ChEBI" id="CHEBI:15378"/>
        <dbReference type="ChEBI" id="CHEBI:17499"/>
        <dbReference type="ChEBI" id="CHEBI:29950"/>
        <dbReference type="ChEBI" id="CHEBI:30616"/>
        <dbReference type="ChEBI" id="CHEBI:33019"/>
        <dbReference type="ChEBI" id="CHEBI:61963"/>
        <dbReference type="ChEBI" id="CHEBI:65315"/>
        <dbReference type="ChEBI" id="CHEBI:87170"/>
        <dbReference type="ChEBI" id="CHEBI:456215"/>
        <dbReference type="EC" id="2.8.1.13"/>
    </reaction>
</comment>
<feature type="site" description="Interaction with tRNA" evidence="11">
    <location>
        <position position="130"/>
    </location>
</feature>
<dbReference type="InterPro" id="IPR046885">
    <property type="entry name" value="MnmA-like_C"/>
</dbReference>
<evidence type="ECO:0000259" key="13">
    <source>
        <dbReference type="Pfam" id="PF20259"/>
    </source>
</evidence>
<feature type="region of interest" description="Interaction with tRNA" evidence="11">
    <location>
        <begin position="160"/>
        <end position="162"/>
    </location>
</feature>
<comment type="caution">
    <text evidence="14">The sequence shown here is derived from an EMBL/GenBank/DDBJ whole genome shotgun (WGS) entry which is preliminary data.</text>
</comment>